<reference evidence="1" key="1">
    <citation type="submission" date="2018-02" db="EMBL/GenBank/DDBJ databases">
        <title>Rhizophora mucronata_Transcriptome.</title>
        <authorList>
            <person name="Meera S.P."/>
            <person name="Sreeshan A."/>
            <person name="Augustine A."/>
        </authorList>
    </citation>
    <scope>NUCLEOTIDE SEQUENCE</scope>
    <source>
        <tissue evidence="1">Leaf</tissue>
    </source>
</reference>
<name>A0A2P2PBA3_RHIMU</name>
<accession>A0A2P2PBA3</accession>
<sequence>MPLVCPFLLLLSFFFVSIKIKNRFCVYH</sequence>
<evidence type="ECO:0000313" key="1">
    <source>
        <dbReference type="EMBL" id="MBX52032.1"/>
    </source>
</evidence>
<proteinExistence type="predicted"/>
<organism evidence="1">
    <name type="scientific">Rhizophora mucronata</name>
    <name type="common">Asiatic mangrove</name>
    <dbReference type="NCBI Taxonomy" id="61149"/>
    <lineage>
        <taxon>Eukaryota</taxon>
        <taxon>Viridiplantae</taxon>
        <taxon>Streptophyta</taxon>
        <taxon>Embryophyta</taxon>
        <taxon>Tracheophyta</taxon>
        <taxon>Spermatophyta</taxon>
        <taxon>Magnoliopsida</taxon>
        <taxon>eudicotyledons</taxon>
        <taxon>Gunneridae</taxon>
        <taxon>Pentapetalae</taxon>
        <taxon>rosids</taxon>
        <taxon>fabids</taxon>
        <taxon>Malpighiales</taxon>
        <taxon>Rhizophoraceae</taxon>
        <taxon>Rhizophora</taxon>
    </lineage>
</organism>
<protein>
    <submittedName>
        <fullName evidence="1">Uncharacterized protein</fullName>
    </submittedName>
</protein>
<dbReference type="AlphaFoldDB" id="A0A2P2PBA3"/>
<dbReference type="EMBL" id="GGEC01071548">
    <property type="protein sequence ID" value="MBX52032.1"/>
    <property type="molecule type" value="Transcribed_RNA"/>
</dbReference>